<feature type="region of interest" description="Disordered" evidence="2">
    <location>
        <begin position="340"/>
        <end position="414"/>
    </location>
</feature>
<sequence length="414" mass="49062">MGYYFLREGSYYSFMNCINKENYKRFGSKGDFKKILKIIKIKNEGNEFKKLLLKRKSGEVRELWGWCIEDDSDSEDKGDSKGNEEDQDYLTNNKDTTLSSQPSSLISSLVPFSYWDLYFDSLDQEIDFKDFNFISFLKKNNLDFEIKGNKIKIGKYQFKSISDKIYDIIEKYKEEDSRGNVKEGNRIYRDTASLKNTPLKNTTTPSSLKKPTPTPSLKKPLFKDNFSLNKSKFKIYSLILSKSKKNFKMKNEILLKNRKNQFENLKIKEEEKRERLRKYYEIVKELIKEIESNNEKVKKSKDIKDRDTTREFNTYPNINKPSKTNWRDLEVNDLQKSTYTGRQYRTKQREDDILSSRTISSFDRTEEEESKGSKVYKPNMNIKYLKILRQDGDGKDSNSREDSKGKYIPPHLRK</sequence>
<reference evidence="3 4" key="1">
    <citation type="journal article" date="2013" name="BMC Genomics">
        <title>Comparative genomics of parasitic silkworm microsporidia reveal an association between genome expansion and host adaptation.</title>
        <authorList>
            <person name="Pan G."/>
            <person name="Xu J."/>
            <person name="Li T."/>
            <person name="Xia Q."/>
            <person name="Liu S.L."/>
            <person name="Zhang G."/>
            <person name="Li S."/>
            <person name="Li C."/>
            <person name="Liu H."/>
            <person name="Yang L."/>
            <person name="Liu T."/>
            <person name="Zhang X."/>
            <person name="Wu Z."/>
            <person name="Fan W."/>
            <person name="Dang X."/>
            <person name="Xiang H."/>
            <person name="Tao M."/>
            <person name="Li Y."/>
            <person name="Hu J."/>
            <person name="Li Z."/>
            <person name="Lin L."/>
            <person name="Luo J."/>
            <person name="Geng L."/>
            <person name="Wang L."/>
            <person name="Long M."/>
            <person name="Wan Y."/>
            <person name="He N."/>
            <person name="Zhang Z."/>
            <person name="Lu C."/>
            <person name="Keeling P.J."/>
            <person name="Wang J."/>
            <person name="Xiang Z."/>
            <person name="Zhou Z."/>
        </authorList>
    </citation>
    <scope>NUCLEOTIDE SEQUENCE [LARGE SCALE GENOMIC DNA]</scope>
    <source>
        <strain evidence="4">CQ1 / CVCC 102059</strain>
    </source>
</reference>
<protein>
    <submittedName>
        <fullName evidence="3">Uncharacterized protein</fullName>
    </submittedName>
</protein>
<evidence type="ECO:0000256" key="2">
    <source>
        <dbReference type="SAM" id="MobiDB-lite"/>
    </source>
</evidence>
<name>R0KQ23_NOSB1</name>
<dbReference type="VEuPathDB" id="MicrosporidiaDB:NBO_467g0003"/>
<evidence type="ECO:0000313" key="3">
    <source>
        <dbReference type="EMBL" id="EOB12302.1"/>
    </source>
</evidence>
<feature type="compositionally biased region" description="Basic and acidic residues" evidence="2">
    <location>
        <begin position="75"/>
        <end position="84"/>
    </location>
</feature>
<dbReference type="Proteomes" id="UP000016927">
    <property type="component" value="Unassembled WGS sequence"/>
</dbReference>
<gene>
    <name evidence="3" type="ORF">NBO_467g0003</name>
</gene>
<feature type="compositionally biased region" description="Basic and acidic residues" evidence="2">
    <location>
        <begin position="388"/>
        <end position="405"/>
    </location>
</feature>
<dbReference type="AlphaFoldDB" id="R0KQ23"/>
<feature type="compositionally biased region" description="Low complexity" evidence="2">
    <location>
        <begin position="199"/>
        <end position="217"/>
    </location>
</feature>
<dbReference type="OrthoDB" id="10681119at2759"/>
<keyword evidence="4" id="KW-1185">Reference proteome</keyword>
<evidence type="ECO:0000313" key="4">
    <source>
        <dbReference type="Proteomes" id="UP000016927"/>
    </source>
</evidence>
<proteinExistence type="predicted"/>
<dbReference type="HOGENOM" id="CLU_031137_0_0_1"/>
<organism evidence="3 4">
    <name type="scientific">Nosema bombycis (strain CQ1 / CVCC 102059)</name>
    <name type="common">Microsporidian parasite</name>
    <name type="synonym">Pebrine of silkworm</name>
    <dbReference type="NCBI Taxonomy" id="578461"/>
    <lineage>
        <taxon>Eukaryota</taxon>
        <taxon>Fungi</taxon>
        <taxon>Fungi incertae sedis</taxon>
        <taxon>Microsporidia</taxon>
        <taxon>Nosematidae</taxon>
        <taxon>Nosema</taxon>
    </lineage>
</organism>
<dbReference type="EMBL" id="KB909375">
    <property type="protein sequence ID" value="EOB12302.1"/>
    <property type="molecule type" value="Genomic_DNA"/>
</dbReference>
<feature type="region of interest" description="Disordered" evidence="2">
    <location>
        <begin position="72"/>
        <end position="102"/>
    </location>
</feature>
<keyword evidence="1" id="KW-0175">Coiled coil</keyword>
<evidence type="ECO:0000256" key="1">
    <source>
        <dbReference type="SAM" id="Coils"/>
    </source>
</evidence>
<accession>R0KQ23</accession>
<feature type="region of interest" description="Disordered" evidence="2">
    <location>
        <begin position="192"/>
        <end position="217"/>
    </location>
</feature>
<feature type="coiled-coil region" evidence="1">
    <location>
        <begin position="255"/>
        <end position="303"/>
    </location>
</feature>